<evidence type="ECO:0000256" key="2">
    <source>
        <dbReference type="ARBA" id="ARBA00022900"/>
    </source>
</evidence>
<dbReference type="AlphaFoldDB" id="A0A9J6BDC6"/>
<comment type="caution">
    <text evidence="6">The sequence shown here is derived from an EMBL/GenBank/DDBJ whole genome shotgun (WGS) entry which is preliminary data.</text>
</comment>
<keyword evidence="7" id="KW-1185">Reference proteome</keyword>
<evidence type="ECO:0000256" key="4">
    <source>
        <dbReference type="SAM" id="SignalP"/>
    </source>
</evidence>
<evidence type="ECO:0000259" key="5">
    <source>
        <dbReference type="SMART" id="SM00093"/>
    </source>
</evidence>
<dbReference type="CDD" id="cd00172">
    <property type="entry name" value="serpin"/>
    <property type="match status" value="1"/>
</dbReference>
<dbReference type="InterPro" id="IPR036186">
    <property type="entry name" value="Serpin_sf"/>
</dbReference>
<proteinExistence type="inferred from homology"/>
<dbReference type="GO" id="GO:0004867">
    <property type="term" value="F:serine-type endopeptidase inhibitor activity"/>
    <property type="evidence" value="ECO:0007669"/>
    <property type="project" value="UniProtKB-KW"/>
</dbReference>
<dbReference type="PANTHER" id="PTHR11461:SF372">
    <property type="entry name" value="ACCESSORY GLAND PROTEIN ACP76A-RELATED"/>
    <property type="match status" value="1"/>
</dbReference>
<evidence type="ECO:0000313" key="6">
    <source>
        <dbReference type="EMBL" id="KAG5667550.1"/>
    </source>
</evidence>
<dbReference type="SMART" id="SM00093">
    <property type="entry name" value="SERPIN"/>
    <property type="match status" value="1"/>
</dbReference>
<feature type="chain" id="PRO_5039900010" description="Serpin domain-containing protein" evidence="4">
    <location>
        <begin position="19"/>
        <end position="392"/>
    </location>
</feature>
<dbReference type="InterPro" id="IPR042185">
    <property type="entry name" value="Serpin_sf_2"/>
</dbReference>
<feature type="domain" description="Serpin" evidence="5">
    <location>
        <begin position="32"/>
        <end position="392"/>
    </location>
</feature>
<dbReference type="InterPro" id="IPR000215">
    <property type="entry name" value="Serpin_fam"/>
</dbReference>
<dbReference type="Gene3D" id="2.30.39.10">
    <property type="entry name" value="Alpha-1-antitrypsin, domain 1"/>
    <property type="match status" value="1"/>
</dbReference>
<protein>
    <recommendedName>
        <fullName evidence="5">Serpin domain-containing protein</fullName>
    </recommendedName>
</protein>
<keyword evidence="2" id="KW-0722">Serine protease inhibitor</keyword>
<comment type="similarity">
    <text evidence="3">Belongs to the serpin family.</text>
</comment>
<dbReference type="InterPro" id="IPR023795">
    <property type="entry name" value="Serpin_CS"/>
</dbReference>
<dbReference type="Gene3D" id="3.30.497.10">
    <property type="entry name" value="Antithrombin, subunit I, domain 2"/>
    <property type="match status" value="1"/>
</dbReference>
<gene>
    <name evidence="6" type="ORF">PVAND_015529</name>
</gene>
<dbReference type="EMBL" id="JADBJN010000004">
    <property type="protein sequence ID" value="KAG5667550.1"/>
    <property type="molecule type" value="Genomic_DNA"/>
</dbReference>
<keyword evidence="4" id="KW-0732">Signal</keyword>
<accession>A0A9J6BDC6</accession>
<dbReference type="SUPFAM" id="SSF56574">
    <property type="entry name" value="Serpins"/>
    <property type="match status" value="1"/>
</dbReference>
<dbReference type="InterPro" id="IPR023796">
    <property type="entry name" value="Serpin_dom"/>
</dbReference>
<reference evidence="6" key="1">
    <citation type="submission" date="2021-03" db="EMBL/GenBank/DDBJ databases">
        <title>Chromosome level genome of the anhydrobiotic midge Polypedilum vanderplanki.</title>
        <authorList>
            <person name="Yoshida Y."/>
            <person name="Kikawada T."/>
            <person name="Gusev O."/>
        </authorList>
    </citation>
    <scope>NUCLEOTIDE SEQUENCE</scope>
    <source>
        <strain evidence="6">NIAS01</strain>
        <tissue evidence="6">Whole body or cell culture</tissue>
    </source>
</reference>
<organism evidence="6 7">
    <name type="scientific">Polypedilum vanderplanki</name>
    <name type="common">Sleeping chironomid midge</name>
    <dbReference type="NCBI Taxonomy" id="319348"/>
    <lineage>
        <taxon>Eukaryota</taxon>
        <taxon>Metazoa</taxon>
        <taxon>Ecdysozoa</taxon>
        <taxon>Arthropoda</taxon>
        <taxon>Hexapoda</taxon>
        <taxon>Insecta</taxon>
        <taxon>Pterygota</taxon>
        <taxon>Neoptera</taxon>
        <taxon>Endopterygota</taxon>
        <taxon>Diptera</taxon>
        <taxon>Nematocera</taxon>
        <taxon>Chironomoidea</taxon>
        <taxon>Chironomidae</taxon>
        <taxon>Chironominae</taxon>
        <taxon>Polypedilum</taxon>
        <taxon>Polypedilum</taxon>
    </lineage>
</organism>
<name>A0A9J6BDC6_POLVA</name>
<dbReference type="PANTHER" id="PTHR11461">
    <property type="entry name" value="SERINE PROTEASE INHIBITOR, SERPIN"/>
    <property type="match status" value="1"/>
</dbReference>
<keyword evidence="1" id="KW-0646">Protease inhibitor</keyword>
<dbReference type="InterPro" id="IPR042178">
    <property type="entry name" value="Serpin_sf_1"/>
</dbReference>
<evidence type="ECO:0000313" key="7">
    <source>
        <dbReference type="Proteomes" id="UP001107558"/>
    </source>
</evidence>
<evidence type="ECO:0000256" key="3">
    <source>
        <dbReference type="RuleBase" id="RU000411"/>
    </source>
</evidence>
<feature type="signal peptide" evidence="4">
    <location>
        <begin position="1"/>
        <end position="18"/>
    </location>
</feature>
<evidence type="ECO:0000256" key="1">
    <source>
        <dbReference type="ARBA" id="ARBA00022690"/>
    </source>
</evidence>
<dbReference type="GO" id="GO:0005615">
    <property type="term" value="C:extracellular space"/>
    <property type="evidence" value="ECO:0007669"/>
    <property type="project" value="InterPro"/>
</dbReference>
<dbReference type="Proteomes" id="UP001107558">
    <property type="component" value="Chromosome 4"/>
</dbReference>
<sequence length="392" mass="45204">MRLESFVLFLTLMSSTFAQDQMFLYSRQNFSSNLYKFISNFVTTNLVISPLSIDIALNMLVPGANGKTLREMMKTLDYPSNYSINFIQNNFRLFFIDLKKLSGLEIANKIYYNKLYMPQKNYENALNKNFNAKMESIDFSKSEAAANTINSWISNSTHNLIEGALDKDSLNNETSMVIINCIYLKATWQFKFNKTSTYIDTFYIDMANNLTTQVQYMTQEQKFNIAWYIDNLGGASAIELPYSTPNISMIIIMPHYESTLDALWANISKFDWSQIGSFMDNSIDVTLRLPKFNISFEKFIEKDLYAMGMHTLFDPAASILDHILLKSNRAMKTYISSIYHKAIINVDEEGTEAAAVTIDMARADFEFICNQPFMYMLKKDKTIFFMGQFTGR</sequence>
<dbReference type="Pfam" id="PF00079">
    <property type="entry name" value="Serpin"/>
    <property type="match status" value="1"/>
</dbReference>
<dbReference type="OrthoDB" id="671595at2759"/>
<dbReference type="PROSITE" id="PS00284">
    <property type="entry name" value="SERPIN"/>
    <property type="match status" value="1"/>
</dbReference>